<name>A0ABR9PTV2_9BACT</name>
<dbReference type="Proteomes" id="UP001516472">
    <property type="component" value="Unassembled WGS sequence"/>
</dbReference>
<dbReference type="Pfam" id="PF12697">
    <property type="entry name" value="Abhydrolase_6"/>
    <property type="match status" value="1"/>
</dbReference>
<dbReference type="InterPro" id="IPR029058">
    <property type="entry name" value="AB_hydrolase_fold"/>
</dbReference>
<evidence type="ECO:0000259" key="1">
    <source>
        <dbReference type="Pfam" id="PF12697"/>
    </source>
</evidence>
<dbReference type="EMBL" id="JAAIYO010000008">
    <property type="protein sequence ID" value="MBE4751358.1"/>
    <property type="molecule type" value="Genomic_DNA"/>
</dbReference>
<dbReference type="PANTHER" id="PTHR43433:SF5">
    <property type="entry name" value="AB HYDROLASE-1 DOMAIN-CONTAINING PROTEIN"/>
    <property type="match status" value="1"/>
</dbReference>
<dbReference type="PANTHER" id="PTHR43433">
    <property type="entry name" value="HYDROLASE, ALPHA/BETA FOLD FAMILY PROTEIN"/>
    <property type="match status" value="1"/>
</dbReference>
<dbReference type="InterPro" id="IPR050471">
    <property type="entry name" value="AB_hydrolase"/>
</dbReference>
<evidence type="ECO:0000313" key="3">
    <source>
        <dbReference type="Proteomes" id="UP001516472"/>
    </source>
</evidence>
<evidence type="ECO:0000313" key="2">
    <source>
        <dbReference type="EMBL" id="MBE4751358.1"/>
    </source>
</evidence>
<keyword evidence="3" id="KW-1185">Reference proteome</keyword>
<accession>A0ABR9PTV2</accession>
<sequence length="289" mass="30543">MHEHLLDRDGVRISYQVAGPLQAAPVLLLAGNGCGASYWPDAFCAPLLQAGLGVIRFDYRDTGASTHRAFEAHPYDLDDLSGDVLAILDALNLERAHLVGLSMGGFLAQRIALRTPRRVASLTSMLSTPDYGVLLHTFCGSEAPTSGLPPPSAEWLAELGRLPPNLSPSELLTESWRLANGPRAPFDAVYWQDLVATAAARGEDAAAGDFHRQACLRSSQKDQLQALRRLTVPALFIGGSEDPIFPPGHAAAAADVSGGKALLIDGMGHALNPACFDAVTAAILAHVQA</sequence>
<dbReference type="GO" id="GO:0016787">
    <property type="term" value="F:hydrolase activity"/>
    <property type="evidence" value="ECO:0007669"/>
    <property type="project" value="UniProtKB-KW"/>
</dbReference>
<protein>
    <submittedName>
        <fullName evidence="2">Alpha/beta hydrolase</fullName>
    </submittedName>
</protein>
<dbReference type="RefSeq" id="WP_193428571.1">
    <property type="nucleotide sequence ID" value="NZ_CBCSIP010000378.1"/>
</dbReference>
<keyword evidence="2" id="KW-0378">Hydrolase</keyword>
<reference evidence="2 3" key="1">
    <citation type="submission" date="2020-02" db="EMBL/GenBank/DDBJ databases">
        <authorList>
            <person name="Babadi Z.K."/>
            <person name="Risdian C."/>
            <person name="Ebrahimipour G.H."/>
            <person name="Wink J."/>
        </authorList>
    </citation>
    <scope>NUCLEOTIDE SEQUENCE [LARGE SCALE GENOMIC DNA]</scope>
    <source>
        <strain evidence="2 3">ZKHCc1 1396</strain>
    </source>
</reference>
<proteinExistence type="predicted"/>
<dbReference type="Gene3D" id="3.40.50.1820">
    <property type="entry name" value="alpha/beta hydrolase"/>
    <property type="match status" value="1"/>
</dbReference>
<comment type="caution">
    <text evidence="2">The sequence shown here is derived from an EMBL/GenBank/DDBJ whole genome shotgun (WGS) entry which is preliminary data.</text>
</comment>
<gene>
    <name evidence="2" type="ORF">G4177_24590</name>
</gene>
<dbReference type="SUPFAM" id="SSF53474">
    <property type="entry name" value="alpha/beta-Hydrolases"/>
    <property type="match status" value="1"/>
</dbReference>
<dbReference type="InterPro" id="IPR000073">
    <property type="entry name" value="AB_hydrolase_1"/>
</dbReference>
<feature type="domain" description="AB hydrolase-1" evidence="1">
    <location>
        <begin position="26"/>
        <end position="273"/>
    </location>
</feature>
<organism evidence="2 3">
    <name type="scientific">Corallococcus soli</name>
    <dbReference type="NCBI Taxonomy" id="2710757"/>
    <lineage>
        <taxon>Bacteria</taxon>
        <taxon>Pseudomonadati</taxon>
        <taxon>Myxococcota</taxon>
        <taxon>Myxococcia</taxon>
        <taxon>Myxococcales</taxon>
        <taxon>Cystobacterineae</taxon>
        <taxon>Myxococcaceae</taxon>
        <taxon>Corallococcus</taxon>
    </lineage>
</organism>